<dbReference type="RefSeq" id="WP_190404326.1">
    <property type="nucleotide sequence ID" value="NZ_JACJQB010000041.1"/>
</dbReference>
<dbReference type="Proteomes" id="UP000642094">
    <property type="component" value="Unassembled WGS sequence"/>
</dbReference>
<keyword evidence="1" id="KW-1133">Transmembrane helix</keyword>
<organism evidence="2 4">
    <name type="scientific">Pseudanabaena mucicola FACHB-723</name>
    <dbReference type="NCBI Taxonomy" id="2692860"/>
    <lineage>
        <taxon>Bacteria</taxon>
        <taxon>Bacillati</taxon>
        <taxon>Cyanobacteriota</taxon>
        <taxon>Cyanophyceae</taxon>
        <taxon>Pseudanabaenales</taxon>
        <taxon>Pseudanabaenaceae</taxon>
        <taxon>Pseudanabaena</taxon>
    </lineage>
</organism>
<dbReference type="EMBL" id="JACJQB010000065">
    <property type="protein sequence ID" value="MBD2189972.1"/>
    <property type="molecule type" value="Genomic_DNA"/>
</dbReference>
<evidence type="ECO:0000313" key="3">
    <source>
        <dbReference type="EMBL" id="MBD2189972.1"/>
    </source>
</evidence>
<reference evidence="2" key="2">
    <citation type="submission" date="2020-08" db="EMBL/GenBank/DDBJ databases">
        <authorList>
            <person name="Chen M."/>
            <person name="Teng W."/>
            <person name="Zhao L."/>
            <person name="Hu C."/>
            <person name="Zhou Y."/>
            <person name="Han B."/>
            <person name="Song L."/>
            <person name="Shu W."/>
        </authorList>
    </citation>
    <scope>NUCLEOTIDE SEQUENCE</scope>
    <source>
        <strain evidence="2">FACHB-723</strain>
    </source>
</reference>
<sequence>MIILKSILVWLVFILAESLNGTARIFWLIPLLGESLAHQISFAIGSLLIVTIATLFIRWLQVSKFMQLLSIGLIWLLLTVLFEIGLGRFVLAYSWEQIAADYNLLQGGLMPIGLVLLVLSPFIAAKIRRVSLQISS</sequence>
<name>A0ABR8A0H9_9CYAN</name>
<proteinExistence type="predicted"/>
<accession>A0ABR8A0H9</accession>
<reference evidence="2 4" key="1">
    <citation type="journal article" date="2020" name="ISME J.">
        <title>Comparative genomics reveals insights into cyanobacterial evolution and habitat adaptation.</title>
        <authorList>
            <person name="Chen M.Y."/>
            <person name="Teng W.K."/>
            <person name="Zhao L."/>
            <person name="Hu C.X."/>
            <person name="Zhou Y.K."/>
            <person name="Han B.P."/>
            <person name="Song L.R."/>
            <person name="Shu W.S."/>
        </authorList>
    </citation>
    <scope>NUCLEOTIDE SEQUENCE [LARGE SCALE GENOMIC DNA]</scope>
    <source>
        <strain evidence="2 4">FACHB-723</strain>
    </source>
</reference>
<feature type="transmembrane region" description="Helical" evidence="1">
    <location>
        <begin position="7"/>
        <end position="28"/>
    </location>
</feature>
<feature type="transmembrane region" description="Helical" evidence="1">
    <location>
        <begin position="40"/>
        <end position="60"/>
    </location>
</feature>
<gene>
    <name evidence="2" type="ORF">H6F41_15295</name>
    <name evidence="3" type="ORF">H6F41_17745</name>
</gene>
<dbReference type="EMBL" id="JACJQB010000041">
    <property type="protein sequence ID" value="MBD2189498.1"/>
    <property type="molecule type" value="Genomic_DNA"/>
</dbReference>
<evidence type="ECO:0000313" key="4">
    <source>
        <dbReference type="Proteomes" id="UP000642094"/>
    </source>
</evidence>
<keyword evidence="1" id="KW-0472">Membrane</keyword>
<evidence type="ECO:0000256" key="1">
    <source>
        <dbReference type="SAM" id="Phobius"/>
    </source>
</evidence>
<keyword evidence="4" id="KW-1185">Reference proteome</keyword>
<feature type="transmembrane region" description="Helical" evidence="1">
    <location>
        <begin position="72"/>
        <end position="95"/>
    </location>
</feature>
<feature type="transmembrane region" description="Helical" evidence="1">
    <location>
        <begin position="107"/>
        <end position="125"/>
    </location>
</feature>
<evidence type="ECO:0000313" key="2">
    <source>
        <dbReference type="EMBL" id="MBD2189498.1"/>
    </source>
</evidence>
<protein>
    <submittedName>
        <fullName evidence="2">Uncharacterized protein</fullName>
    </submittedName>
</protein>
<keyword evidence="1" id="KW-0812">Transmembrane</keyword>
<comment type="caution">
    <text evidence="2">The sequence shown here is derived from an EMBL/GenBank/DDBJ whole genome shotgun (WGS) entry which is preliminary data.</text>
</comment>